<protein>
    <submittedName>
        <fullName evidence="5">MarR family transcriptional regulator</fullName>
    </submittedName>
</protein>
<dbReference type="PANTHER" id="PTHR42756:SF1">
    <property type="entry name" value="TRANSCRIPTIONAL REPRESSOR OF EMRAB OPERON"/>
    <property type="match status" value="1"/>
</dbReference>
<keyword evidence="2" id="KW-0238">DNA-binding</keyword>
<dbReference type="InterPro" id="IPR000835">
    <property type="entry name" value="HTH_MarR-typ"/>
</dbReference>
<keyword evidence="6" id="KW-1185">Reference proteome</keyword>
<proteinExistence type="predicted"/>
<sequence length="75" mass="8445">MALLALWEENGLTVKELGERLNLGTGTLTPMVKRMEANGWAKKERSTADERKVSIFLQSKALEEKQAIREKSLLS</sequence>
<dbReference type="SUPFAM" id="SSF46785">
    <property type="entry name" value="Winged helix' DNA-binding domain"/>
    <property type="match status" value="1"/>
</dbReference>
<dbReference type="InterPro" id="IPR036390">
    <property type="entry name" value="WH_DNA-bd_sf"/>
</dbReference>
<evidence type="ECO:0000256" key="3">
    <source>
        <dbReference type="ARBA" id="ARBA00023163"/>
    </source>
</evidence>
<reference evidence="5 6" key="1">
    <citation type="submission" date="2024-09" db="EMBL/GenBank/DDBJ databases">
        <authorList>
            <person name="Sun Q."/>
            <person name="Mori K."/>
        </authorList>
    </citation>
    <scope>NUCLEOTIDE SEQUENCE [LARGE SCALE GENOMIC DNA]</scope>
    <source>
        <strain evidence="5 6">NCAIM B.02301</strain>
    </source>
</reference>
<organism evidence="5 6">
    <name type="scientific">Halalkalibacter alkalisediminis</name>
    <dbReference type="NCBI Taxonomy" id="935616"/>
    <lineage>
        <taxon>Bacteria</taxon>
        <taxon>Bacillati</taxon>
        <taxon>Bacillota</taxon>
        <taxon>Bacilli</taxon>
        <taxon>Bacillales</taxon>
        <taxon>Bacillaceae</taxon>
        <taxon>Halalkalibacter</taxon>
    </lineage>
</organism>
<name>A0ABV6NIK9_9BACI</name>
<dbReference type="RefSeq" id="WP_273844218.1">
    <property type="nucleotide sequence ID" value="NZ_JAQQWT010000008.1"/>
</dbReference>
<dbReference type="Proteomes" id="UP001589833">
    <property type="component" value="Unassembled WGS sequence"/>
</dbReference>
<keyword evidence="3" id="KW-0804">Transcription</keyword>
<dbReference type="PROSITE" id="PS50995">
    <property type="entry name" value="HTH_MARR_2"/>
    <property type="match status" value="1"/>
</dbReference>
<dbReference type="EMBL" id="JBHLTR010000031">
    <property type="protein sequence ID" value="MFC0560593.1"/>
    <property type="molecule type" value="Genomic_DNA"/>
</dbReference>
<accession>A0ABV6NIK9</accession>
<comment type="caution">
    <text evidence="5">The sequence shown here is derived from an EMBL/GenBank/DDBJ whole genome shotgun (WGS) entry which is preliminary data.</text>
</comment>
<keyword evidence="1" id="KW-0805">Transcription regulation</keyword>
<dbReference type="Pfam" id="PF01047">
    <property type="entry name" value="MarR"/>
    <property type="match status" value="1"/>
</dbReference>
<gene>
    <name evidence="5" type="ORF">ACFFH4_16505</name>
</gene>
<evidence type="ECO:0000259" key="4">
    <source>
        <dbReference type="PROSITE" id="PS50995"/>
    </source>
</evidence>
<dbReference type="Gene3D" id="1.10.10.10">
    <property type="entry name" value="Winged helix-like DNA-binding domain superfamily/Winged helix DNA-binding domain"/>
    <property type="match status" value="1"/>
</dbReference>
<evidence type="ECO:0000256" key="1">
    <source>
        <dbReference type="ARBA" id="ARBA00023015"/>
    </source>
</evidence>
<evidence type="ECO:0000313" key="6">
    <source>
        <dbReference type="Proteomes" id="UP001589833"/>
    </source>
</evidence>
<evidence type="ECO:0000313" key="5">
    <source>
        <dbReference type="EMBL" id="MFC0560593.1"/>
    </source>
</evidence>
<dbReference type="InterPro" id="IPR036388">
    <property type="entry name" value="WH-like_DNA-bd_sf"/>
</dbReference>
<evidence type="ECO:0000256" key="2">
    <source>
        <dbReference type="ARBA" id="ARBA00023125"/>
    </source>
</evidence>
<dbReference type="PANTHER" id="PTHR42756">
    <property type="entry name" value="TRANSCRIPTIONAL REGULATOR, MARR"/>
    <property type="match status" value="1"/>
</dbReference>
<feature type="domain" description="HTH marR-type" evidence="4">
    <location>
        <begin position="1"/>
        <end position="75"/>
    </location>
</feature>